<proteinExistence type="predicted"/>
<reference evidence="1" key="1">
    <citation type="submission" date="2020-07" db="EMBL/GenBank/DDBJ databases">
        <title>Multicomponent nature underlies the extraordinary mechanical properties of spider dragline silk.</title>
        <authorList>
            <person name="Kono N."/>
            <person name="Nakamura H."/>
            <person name="Mori M."/>
            <person name="Yoshida Y."/>
            <person name="Ohtoshi R."/>
            <person name="Malay A.D."/>
            <person name="Moran D.A.P."/>
            <person name="Tomita M."/>
            <person name="Numata K."/>
            <person name="Arakawa K."/>
        </authorList>
    </citation>
    <scope>NUCLEOTIDE SEQUENCE</scope>
</reference>
<keyword evidence="2" id="KW-1185">Reference proteome</keyword>
<name>A0A8X6F369_TRICU</name>
<protein>
    <submittedName>
        <fullName evidence="1">Uncharacterized protein</fullName>
    </submittedName>
</protein>
<evidence type="ECO:0000313" key="1">
    <source>
        <dbReference type="EMBL" id="GFQ69880.1"/>
    </source>
</evidence>
<dbReference type="AlphaFoldDB" id="A0A8X6F369"/>
<organism evidence="1 2">
    <name type="scientific">Trichonephila clavata</name>
    <name type="common">Joro spider</name>
    <name type="synonym">Nephila clavata</name>
    <dbReference type="NCBI Taxonomy" id="2740835"/>
    <lineage>
        <taxon>Eukaryota</taxon>
        <taxon>Metazoa</taxon>
        <taxon>Ecdysozoa</taxon>
        <taxon>Arthropoda</taxon>
        <taxon>Chelicerata</taxon>
        <taxon>Arachnida</taxon>
        <taxon>Araneae</taxon>
        <taxon>Araneomorphae</taxon>
        <taxon>Entelegynae</taxon>
        <taxon>Araneoidea</taxon>
        <taxon>Nephilidae</taxon>
        <taxon>Trichonephila</taxon>
    </lineage>
</organism>
<gene>
    <name evidence="1" type="primary">NCL1_16874</name>
    <name evidence="1" type="ORF">TNCT_636881</name>
</gene>
<sequence>MYSFQCADTILSKTVTKSDNTVNSCAQSHFLCLSDLVESAESRLLDAQNTVYASISNQDQYAEKSETVEYTESRSLEARNAIDCASISNHDHYAEKSGTARCNGFPFSNTNDVHKLSEVEYAERESRLLDARNTVYCASISNYDHYAEKSETVGCNEFTFSNTSGMHEFSEVETARIGGMELTNSQNTMDTTSTYNSELNAEKREALRFNQSQFKFPSNCDFHKLPKVEMAGIGVRKLTNSQNTMDSTSTYNSELNAEKREALRFDQSHLKLPNNLDFYELHKVEYAERETRLLDARNTVDCASISNYGHYAEKREMVGCIDFIPQFSYTSDMYEFSEDSVPSWCEKFCGISFKDAIERDDPFLPSAISTTDDSRAPSHNYLTESEEWIEKFDCILEAYEDV</sequence>
<dbReference type="Proteomes" id="UP000887116">
    <property type="component" value="Unassembled WGS sequence"/>
</dbReference>
<evidence type="ECO:0000313" key="2">
    <source>
        <dbReference type="Proteomes" id="UP000887116"/>
    </source>
</evidence>
<accession>A0A8X6F369</accession>
<dbReference type="OrthoDB" id="10452950at2759"/>
<dbReference type="EMBL" id="BMAO01010849">
    <property type="protein sequence ID" value="GFQ69880.1"/>
    <property type="molecule type" value="Genomic_DNA"/>
</dbReference>
<comment type="caution">
    <text evidence="1">The sequence shown here is derived from an EMBL/GenBank/DDBJ whole genome shotgun (WGS) entry which is preliminary data.</text>
</comment>